<dbReference type="InterPro" id="IPR007110">
    <property type="entry name" value="Ig-like_dom"/>
</dbReference>
<dbReference type="SMART" id="SM00284">
    <property type="entry name" value="OLF"/>
    <property type="match status" value="1"/>
</dbReference>
<evidence type="ECO:0000256" key="2">
    <source>
        <dbReference type="ARBA" id="ARBA00022525"/>
    </source>
</evidence>
<dbReference type="GO" id="GO:0005615">
    <property type="term" value="C:extracellular space"/>
    <property type="evidence" value="ECO:0007669"/>
    <property type="project" value="TreeGrafter"/>
</dbReference>
<dbReference type="InterPro" id="IPR013783">
    <property type="entry name" value="Ig-like_fold"/>
</dbReference>
<keyword evidence="5" id="KW-0812">Transmembrane</keyword>
<dbReference type="SUPFAM" id="SSF48726">
    <property type="entry name" value="Immunoglobulin"/>
    <property type="match status" value="1"/>
</dbReference>
<proteinExistence type="predicted"/>
<keyword evidence="2" id="KW-0964">Secreted</keyword>
<feature type="region of interest" description="Disordered" evidence="4">
    <location>
        <begin position="224"/>
        <end position="355"/>
    </location>
</feature>
<feature type="compositionally biased region" description="Pro residues" evidence="4">
    <location>
        <begin position="332"/>
        <end position="344"/>
    </location>
</feature>
<dbReference type="SMART" id="SM00408">
    <property type="entry name" value="IGc2"/>
    <property type="match status" value="1"/>
</dbReference>
<sequence>MSATSDYPKRSEPSTKKIPLYQANPSYTVRVICCVLFIFLTELCLAHYIYRLIRAEINSQYIEKSTLRHVLLAELREDKVRDEVKKIIRENEMEDPTKTWDEIEKFQRETAAGENISGKIRRIADLSDDADNSGIANGGGSDYPNEKGNSRKKRGALVEDNLLNSSGKHFNPLHDVKDDMERLQKNKKQGETELPKPWIELTSQSRIPIPVILDFCARAIKDCPPGNPGPKGQPGLKGVKGDRGDTGFPGIPGPIGPRGHPGKAGEKGESGRPGLDGRDGIPGEPGLDGMPGRNGHDGQTGKDGIPGIPGRDGRNGTDGRPGTVGPRGLPGPQGPPGLPGPKGPPGKKGLDGTPGIPGVKAWETKVNGSAKLLIPPSIASSSLPSKPIVFIEGDNVRIPCTASGIPKPNVEWRRLDRQPIATGKWQGIRIIQNNSYWERADGKLLEHGSKYRIATYSDKNGYKATMQLNITRINSYDITTYLCVAKNERGLTRGVFTLYEKDPRLGTPPPIVGNNHMIVFGMPSPALTSLEELCPPPPKCDECVDTREFKCNKEFGVSLFDIIRRWEVRPYGGERYAGLPNRTLDCLLYAVGKPVYHRFLDETYGSWMKDPNPLYENDSEKIWTTKENETTKLFQYDNKNAFRKYTPTREFNLVQPFQGNAHVIVNGSFFYNERNTSRIVRLDLEREITSTVEIPLAKANSNYLYSSKYNYMDFSVDDNGLWVIFPVPDSNNTGVLKVKNMRLFV</sequence>
<evidence type="ECO:0000256" key="4">
    <source>
        <dbReference type="SAM" id="MobiDB-lite"/>
    </source>
</evidence>
<dbReference type="InterPro" id="IPR036179">
    <property type="entry name" value="Ig-like_dom_sf"/>
</dbReference>
<dbReference type="Pfam" id="PF02191">
    <property type="entry name" value="OLF"/>
    <property type="match status" value="1"/>
</dbReference>
<protein>
    <submittedName>
        <fullName evidence="9">Uncharacterized protein LOC108733462</fullName>
    </submittedName>
</protein>
<evidence type="ECO:0000313" key="9">
    <source>
        <dbReference type="RefSeq" id="XP_025830250.1"/>
    </source>
</evidence>
<dbReference type="InParanoid" id="A0A7F5QYD1"/>
<evidence type="ECO:0000256" key="1">
    <source>
        <dbReference type="ARBA" id="ARBA00004613"/>
    </source>
</evidence>
<feature type="domain" description="Olfactomedin-like" evidence="7">
    <location>
        <begin position="585"/>
        <end position="745"/>
    </location>
</feature>
<evidence type="ECO:0000256" key="3">
    <source>
        <dbReference type="PROSITE-ProRule" id="PRU00446"/>
    </source>
</evidence>
<accession>A0A7F5QYD1</accession>
<dbReference type="RefSeq" id="XP_025830250.1">
    <property type="nucleotide sequence ID" value="XM_025974465.1"/>
</dbReference>
<name>A0A7F5QYD1_AGRPL</name>
<dbReference type="Pfam" id="PF01391">
    <property type="entry name" value="Collagen"/>
    <property type="match status" value="2"/>
</dbReference>
<dbReference type="AlphaFoldDB" id="A0A7F5QYD1"/>
<evidence type="ECO:0000256" key="5">
    <source>
        <dbReference type="SAM" id="Phobius"/>
    </source>
</evidence>
<dbReference type="PANTHER" id="PTHR23192">
    <property type="entry name" value="OLFACTOMEDIN-RELATED"/>
    <property type="match status" value="1"/>
</dbReference>
<feature type="transmembrane region" description="Helical" evidence="5">
    <location>
        <begin position="27"/>
        <end position="50"/>
    </location>
</feature>
<dbReference type="GO" id="GO:0007165">
    <property type="term" value="P:signal transduction"/>
    <property type="evidence" value="ECO:0007669"/>
    <property type="project" value="TreeGrafter"/>
</dbReference>
<feature type="domain" description="Ig-like" evidence="6">
    <location>
        <begin position="376"/>
        <end position="487"/>
    </location>
</feature>
<comment type="subcellular location">
    <subcellularLocation>
        <location evidence="1">Secreted</location>
    </subcellularLocation>
</comment>
<dbReference type="InterPro" id="IPR003112">
    <property type="entry name" value="Olfac-like_dom"/>
</dbReference>
<keyword evidence="5" id="KW-1133">Transmembrane helix</keyword>
<feature type="compositionally biased region" description="Basic and acidic residues" evidence="4">
    <location>
        <begin position="263"/>
        <end position="281"/>
    </location>
</feature>
<feature type="region of interest" description="Disordered" evidence="4">
    <location>
        <begin position="131"/>
        <end position="152"/>
    </location>
</feature>
<keyword evidence="8" id="KW-1185">Reference proteome</keyword>
<dbReference type="Proteomes" id="UP000192223">
    <property type="component" value="Unplaced"/>
</dbReference>
<organism evidence="8 9">
    <name type="scientific">Agrilus planipennis</name>
    <name type="common">Emerald ash borer</name>
    <name type="synonym">Agrilus marcopoli</name>
    <dbReference type="NCBI Taxonomy" id="224129"/>
    <lineage>
        <taxon>Eukaryota</taxon>
        <taxon>Metazoa</taxon>
        <taxon>Ecdysozoa</taxon>
        <taxon>Arthropoda</taxon>
        <taxon>Hexapoda</taxon>
        <taxon>Insecta</taxon>
        <taxon>Pterygota</taxon>
        <taxon>Neoptera</taxon>
        <taxon>Endopterygota</taxon>
        <taxon>Coleoptera</taxon>
        <taxon>Polyphaga</taxon>
        <taxon>Elateriformia</taxon>
        <taxon>Buprestoidea</taxon>
        <taxon>Buprestidae</taxon>
        <taxon>Agrilinae</taxon>
        <taxon>Agrilus</taxon>
    </lineage>
</organism>
<dbReference type="OrthoDB" id="8626508at2759"/>
<dbReference type="InterPro" id="IPR003599">
    <property type="entry name" value="Ig_sub"/>
</dbReference>
<dbReference type="PROSITE" id="PS51132">
    <property type="entry name" value="OLF"/>
    <property type="match status" value="1"/>
</dbReference>
<evidence type="ECO:0000259" key="7">
    <source>
        <dbReference type="PROSITE" id="PS51132"/>
    </source>
</evidence>
<evidence type="ECO:0000259" key="6">
    <source>
        <dbReference type="PROSITE" id="PS50835"/>
    </source>
</evidence>
<gene>
    <name evidence="9" type="primary">LOC108733462</name>
</gene>
<dbReference type="PANTHER" id="PTHR23192:SF85">
    <property type="entry name" value="GLIOMEDIN"/>
    <property type="match status" value="1"/>
</dbReference>
<comment type="caution">
    <text evidence="3">Lacks conserved residue(s) required for the propagation of feature annotation.</text>
</comment>
<dbReference type="Gene3D" id="2.60.40.10">
    <property type="entry name" value="Immunoglobulins"/>
    <property type="match status" value="1"/>
</dbReference>
<dbReference type="InterPro" id="IPR003598">
    <property type="entry name" value="Ig_sub2"/>
</dbReference>
<dbReference type="SMART" id="SM00409">
    <property type="entry name" value="IG"/>
    <property type="match status" value="1"/>
</dbReference>
<dbReference type="GeneID" id="108733462"/>
<dbReference type="Pfam" id="PF13927">
    <property type="entry name" value="Ig_3"/>
    <property type="match status" value="1"/>
</dbReference>
<dbReference type="KEGG" id="apln:108733462"/>
<reference evidence="9" key="1">
    <citation type="submission" date="2025-08" db="UniProtKB">
        <authorList>
            <consortium name="RefSeq"/>
        </authorList>
    </citation>
    <scope>IDENTIFICATION</scope>
    <source>
        <tissue evidence="9">Entire body</tissue>
    </source>
</reference>
<evidence type="ECO:0000313" key="8">
    <source>
        <dbReference type="Proteomes" id="UP000192223"/>
    </source>
</evidence>
<dbReference type="InterPro" id="IPR008160">
    <property type="entry name" value="Collagen"/>
</dbReference>
<dbReference type="InterPro" id="IPR050605">
    <property type="entry name" value="Olfactomedin-like_domain"/>
</dbReference>
<dbReference type="PROSITE" id="PS50835">
    <property type="entry name" value="IG_LIKE"/>
    <property type="match status" value="1"/>
</dbReference>
<keyword evidence="5" id="KW-0472">Membrane</keyword>